<dbReference type="EMBL" id="JAQMWT010000376">
    <property type="protein sequence ID" value="KAJ8602584.1"/>
    <property type="molecule type" value="Genomic_DNA"/>
</dbReference>
<dbReference type="InterPro" id="IPR006598">
    <property type="entry name" value="CAP10"/>
</dbReference>
<evidence type="ECO:0000313" key="5">
    <source>
        <dbReference type="EMBL" id="KAJ8602584.1"/>
    </source>
</evidence>
<dbReference type="PANTHER" id="PTHR12203">
    <property type="entry name" value="KDEL LYS-ASP-GLU-LEU CONTAINING - RELATED"/>
    <property type="match status" value="1"/>
</dbReference>
<comment type="similarity">
    <text evidence="1">Belongs to the glycosyltransferase 90 family.</text>
</comment>
<dbReference type="AlphaFoldDB" id="A0AAD7XKA8"/>
<evidence type="ECO:0000259" key="4">
    <source>
        <dbReference type="SMART" id="SM00672"/>
    </source>
</evidence>
<evidence type="ECO:0000313" key="6">
    <source>
        <dbReference type="Proteomes" id="UP001230188"/>
    </source>
</evidence>
<keyword evidence="2" id="KW-0808">Transferase</keyword>
<feature type="signal peptide" evidence="3">
    <location>
        <begin position="1"/>
        <end position="18"/>
    </location>
</feature>
<feature type="chain" id="PRO_5042281177" description="Glycosyl transferase CAP10 domain-containing protein" evidence="3">
    <location>
        <begin position="19"/>
        <end position="400"/>
    </location>
</feature>
<organism evidence="5 6">
    <name type="scientific">Chrysophaeum taylorii</name>
    <dbReference type="NCBI Taxonomy" id="2483200"/>
    <lineage>
        <taxon>Eukaryota</taxon>
        <taxon>Sar</taxon>
        <taxon>Stramenopiles</taxon>
        <taxon>Ochrophyta</taxon>
        <taxon>Pelagophyceae</taxon>
        <taxon>Pelagomonadales</taxon>
        <taxon>Pelagomonadaceae</taxon>
        <taxon>Chrysophaeum</taxon>
    </lineage>
</organism>
<evidence type="ECO:0000256" key="3">
    <source>
        <dbReference type="SAM" id="SignalP"/>
    </source>
</evidence>
<comment type="caution">
    <text evidence="5">The sequence shown here is derived from an EMBL/GenBank/DDBJ whole genome shotgun (WGS) entry which is preliminary data.</text>
</comment>
<dbReference type="GO" id="GO:0016740">
    <property type="term" value="F:transferase activity"/>
    <property type="evidence" value="ECO:0007669"/>
    <property type="project" value="UniProtKB-KW"/>
</dbReference>
<dbReference type="SMART" id="SM00672">
    <property type="entry name" value="CAP10"/>
    <property type="match status" value="1"/>
</dbReference>
<gene>
    <name evidence="5" type="ORF">CTAYLR_008765</name>
</gene>
<protein>
    <recommendedName>
        <fullName evidence="4">Glycosyl transferase CAP10 domain-containing protein</fullName>
    </recommendedName>
</protein>
<evidence type="ECO:0000256" key="2">
    <source>
        <dbReference type="ARBA" id="ARBA00022679"/>
    </source>
</evidence>
<dbReference type="Proteomes" id="UP001230188">
    <property type="component" value="Unassembled WGS sequence"/>
</dbReference>
<dbReference type="Pfam" id="PF05686">
    <property type="entry name" value="Glyco_transf_90"/>
    <property type="match status" value="1"/>
</dbReference>
<keyword evidence="6" id="KW-1185">Reference proteome</keyword>
<dbReference type="PANTHER" id="PTHR12203:SF35">
    <property type="entry name" value="PROTEIN O-GLUCOSYLTRANSFERASE 1"/>
    <property type="match status" value="1"/>
</dbReference>
<accession>A0AAD7XKA8</accession>
<proteinExistence type="inferred from homology"/>
<evidence type="ECO:0000256" key="1">
    <source>
        <dbReference type="ARBA" id="ARBA00010118"/>
    </source>
</evidence>
<name>A0AAD7XKA8_9STRA</name>
<dbReference type="InterPro" id="IPR051091">
    <property type="entry name" value="O-Glucosyltr/Glycosyltrsf_90"/>
</dbReference>
<sequence>MVMMMALLFVVVVVAAGACDLGRGPPRPSAWNAGDEKATSSWEQQLRDAARASIATLDNGPSAIKRMLDPRFDVYRLLVIDGHLYVHESFLRVDKSRKFATLVAMVAHRLPNVVWLHDSGARSSARSLNGSLPTTLLSRRVDQKGILVPNPYFGRRSIGTWDKDRSRFEKLRIPFERRIPKVFWRGSVGSKRSCSQGTGNYARLQAVTLTTCREDLFDVRCQHGCADGTNTTFDPTCFPRDDDFFDLKNLATTRHFVDPADYSKYQFLLNLPGSTSGSYSRNLNHLWAMGSVVLLWHSPYVEWYYAALRHGTTHLSVDKSSILHAIETLQNDRATRDRLIRNALEVDRRLVCGTCILDFVVDVIHLIHDHLDGLLDDDDNRLLATLNYMLYGDEVMTTRL</sequence>
<feature type="domain" description="Glycosyl transferase CAP10" evidence="4">
    <location>
        <begin position="109"/>
        <end position="370"/>
    </location>
</feature>
<keyword evidence="3" id="KW-0732">Signal</keyword>
<reference evidence="5" key="1">
    <citation type="submission" date="2023-01" db="EMBL/GenBank/DDBJ databases">
        <title>Metagenome sequencing of chrysophaentin producing Chrysophaeum taylorii.</title>
        <authorList>
            <person name="Davison J."/>
            <person name="Bewley C."/>
        </authorList>
    </citation>
    <scope>NUCLEOTIDE SEQUENCE</scope>
    <source>
        <strain evidence="5">NIES-1699</strain>
    </source>
</reference>